<evidence type="ECO:0000259" key="8">
    <source>
        <dbReference type="PROSITE" id="PS50045"/>
    </source>
</evidence>
<dbReference type="FunFam" id="1.10.8.60:FF:000014">
    <property type="entry name" value="DNA-binding transcriptional regulator NtrC"/>
    <property type="match status" value="1"/>
</dbReference>
<gene>
    <name evidence="10" type="ORF">DSM19430T_32870</name>
</gene>
<dbReference type="PROSITE" id="PS00676">
    <property type="entry name" value="SIGMA54_INTERACT_2"/>
    <property type="match status" value="1"/>
</dbReference>
<dbReference type="InterPro" id="IPR002078">
    <property type="entry name" value="Sigma_54_int"/>
</dbReference>
<dbReference type="SMART" id="SM00382">
    <property type="entry name" value="AAA"/>
    <property type="match status" value="1"/>
</dbReference>
<evidence type="ECO:0000256" key="5">
    <source>
        <dbReference type="ARBA" id="ARBA00023159"/>
    </source>
</evidence>
<reference evidence="10 11" key="1">
    <citation type="submission" date="2020-05" db="EMBL/GenBank/DDBJ databases">
        <title>Draft genome sequence of Desulfovibrio psychrotolerans JS1T.</title>
        <authorList>
            <person name="Ueno A."/>
            <person name="Tamazawa S."/>
            <person name="Tamamura S."/>
            <person name="Murakami T."/>
            <person name="Kiyama T."/>
            <person name="Inomata H."/>
            <person name="Amano Y."/>
            <person name="Miyakawa K."/>
            <person name="Tamaki H."/>
            <person name="Naganuma T."/>
            <person name="Kaneko K."/>
        </authorList>
    </citation>
    <scope>NUCLEOTIDE SEQUENCE [LARGE SCALE GENOMIC DNA]</scope>
    <source>
        <strain evidence="10 11">JS1</strain>
    </source>
</reference>
<dbReference type="Pfam" id="PF25601">
    <property type="entry name" value="AAA_lid_14"/>
    <property type="match status" value="1"/>
</dbReference>
<feature type="modified residue" description="4-aspartylphosphate" evidence="7">
    <location>
        <position position="52"/>
    </location>
</feature>
<proteinExistence type="predicted"/>
<dbReference type="CDD" id="cd00009">
    <property type="entry name" value="AAA"/>
    <property type="match status" value="1"/>
</dbReference>
<name>A0A7J0BY42_9BACT</name>
<keyword evidence="2" id="KW-0067">ATP-binding</keyword>
<dbReference type="InterPro" id="IPR058031">
    <property type="entry name" value="AAA_lid_NorR"/>
</dbReference>
<dbReference type="InterPro" id="IPR025662">
    <property type="entry name" value="Sigma_54_int_dom_ATP-bd_1"/>
</dbReference>
<dbReference type="InterPro" id="IPR003593">
    <property type="entry name" value="AAA+_ATPase"/>
</dbReference>
<evidence type="ECO:0000256" key="1">
    <source>
        <dbReference type="ARBA" id="ARBA00022741"/>
    </source>
</evidence>
<dbReference type="Pfam" id="PF02954">
    <property type="entry name" value="HTH_8"/>
    <property type="match status" value="1"/>
</dbReference>
<evidence type="ECO:0000313" key="11">
    <source>
        <dbReference type="Proteomes" id="UP000503820"/>
    </source>
</evidence>
<dbReference type="SMART" id="SM00448">
    <property type="entry name" value="REC"/>
    <property type="match status" value="1"/>
</dbReference>
<dbReference type="PANTHER" id="PTHR32071:SF117">
    <property type="entry name" value="PTS-DEPENDENT DIHYDROXYACETONE KINASE OPERON REGULATORY PROTEIN-RELATED"/>
    <property type="match status" value="1"/>
</dbReference>
<dbReference type="PRINTS" id="PR01590">
    <property type="entry name" value="HTHFIS"/>
</dbReference>
<evidence type="ECO:0000256" key="2">
    <source>
        <dbReference type="ARBA" id="ARBA00022840"/>
    </source>
</evidence>
<evidence type="ECO:0000256" key="7">
    <source>
        <dbReference type="PROSITE-ProRule" id="PRU00169"/>
    </source>
</evidence>
<dbReference type="Gene3D" id="1.10.10.60">
    <property type="entry name" value="Homeodomain-like"/>
    <property type="match status" value="1"/>
</dbReference>
<comment type="caution">
    <text evidence="10">The sequence shown here is derived from an EMBL/GenBank/DDBJ whole genome shotgun (WGS) entry which is preliminary data.</text>
</comment>
<feature type="domain" description="Sigma-54 factor interaction" evidence="8">
    <location>
        <begin position="141"/>
        <end position="370"/>
    </location>
</feature>
<keyword evidence="3" id="KW-0805">Transcription regulation</keyword>
<dbReference type="Gene3D" id="3.40.50.300">
    <property type="entry name" value="P-loop containing nucleotide triphosphate hydrolases"/>
    <property type="match status" value="1"/>
</dbReference>
<dbReference type="PROSITE" id="PS00688">
    <property type="entry name" value="SIGMA54_INTERACT_3"/>
    <property type="match status" value="1"/>
</dbReference>
<dbReference type="InterPro" id="IPR025943">
    <property type="entry name" value="Sigma_54_int_dom_ATP-bd_2"/>
</dbReference>
<dbReference type="PANTHER" id="PTHR32071">
    <property type="entry name" value="TRANSCRIPTIONAL REGULATORY PROTEIN"/>
    <property type="match status" value="1"/>
</dbReference>
<dbReference type="Gene3D" id="3.40.50.2300">
    <property type="match status" value="1"/>
</dbReference>
<dbReference type="SUPFAM" id="SSF46689">
    <property type="entry name" value="Homeodomain-like"/>
    <property type="match status" value="1"/>
</dbReference>
<dbReference type="InterPro" id="IPR011006">
    <property type="entry name" value="CheY-like_superfamily"/>
</dbReference>
<dbReference type="Pfam" id="PF00158">
    <property type="entry name" value="Sigma54_activat"/>
    <property type="match status" value="1"/>
</dbReference>
<dbReference type="PROSITE" id="PS50110">
    <property type="entry name" value="RESPONSE_REGULATORY"/>
    <property type="match status" value="1"/>
</dbReference>
<accession>A0A7J0BY42</accession>
<protein>
    <submittedName>
        <fullName evidence="10">Acetoacetate metabolism regulatory protein AtoC</fullName>
    </submittedName>
</protein>
<evidence type="ECO:0000256" key="3">
    <source>
        <dbReference type="ARBA" id="ARBA00023015"/>
    </source>
</evidence>
<dbReference type="GO" id="GO:0005524">
    <property type="term" value="F:ATP binding"/>
    <property type="evidence" value="ECO:0007669"/>
    <property type="project" value="UniProtKB-KW"/>
</dbReference>
<evidence type="ECO:0000259" key="9">
    <source>
        <dbReference type="PROSITE" id="PS50110"/>
    </source>
</evidence>
<dbReference type="SUPFAM" id="SSF52540">
    <property type="entry name" value="P-loop containing nucleoside triphosphate hydrolases"/>
    <property type="match status" value="1"/>
</dbReference>
<dbReference type="InterPro" id="IPR027417">
    <property type="entry name" value="P-loop_NTPase"/>
</dbReference>
<dbReference type="Pfam" id="PF00072">
    <property type="entry name" value="Response_reg"/>
    <property type="match status" value="1"/>
</dbReference>
<dbReference type="InterPro" id="IPR025944">
    <property type="entry name" value="Sigma_54_int_dom_CS"/>
</dbReference>
<keyword evidence="11" id="KW-1185">Reference proteome</keyword>
<dbReference type="InterPro" id="IPR002197">
    <property type="entry name" value="HTH_Fis"/>
</dbReference>
<organism evidence="10 11">
    <name type="scientific">Desulfovibrio psychrotolerans</name>
    <dbReference type="NCBI Taxonomy" id="415242"/>
    <lineage>
        <taxon>Bacteria</taxon>
        <taxon>Pseudomonadati</taxon>
        <taxon>Thermodesulfobacteriota</taxon>
        <taxon>Desulfovibrionia</taxon>
        <taxon>Desulfovibrionales</taxon>
        <taxon>Desulfovibrionaceae</taxon>
        <taxon>Desulfovibrio</taxon>
    </lineage>
</organism>
<keyword evidence="5" id="KW-0010">Activator</keyword>
<feature type="domain" description="Response regulatory" evidence="9">
    <location>
        <begin position="3"/>
        <end position="117"/>
    </location>
</feature>
<dbReference type="GO" id="GO:0043565">
    <property type="term" value="F:sequence-specific DNA binding"/>
    <property type="evidence" value="ECO:0007669"/>
    <property type="project" value="InterPro"/>
</dbReference>
<keyword evidence="7" id="KW-0597">Phosphoprotein</keyword>
<keyword evidence="6" id="KW-0804">Transcription</keyword>
<dbReference type="PROSITE" id="PS50045">
    <property type="entry name" value="SIGMA54_INTERACT_4"/>
    <property type="match status" value="1"/>
</dbReference>
<dbReference type="InterPro" id="IPR001789">
    <property type="entry name" value="Sig_transdc_resp-reg_receiver"/>
</dbReference>
<dbReference type="RefSeq" id="WP_174411205.1">
    <property type="nucleotide sequence ID" value="NZ_BLVP01000043.1"/>
</dbReference>
<dbReference type="EMBL" id="BLVP01000043">
    <property type="protein sequence ID" value="GFM38603.1"/>
    <property type="molecule type" value="Genomic_DNA"/>
</dbReference>
<dbReference type="InterPro" id="IPR009057">
    <property type="entry name" value="Homeodomain-like_sf"/>
</dbReference>
<dbReference type="PROSITE" id="PS00675">
    <property type="entry name" value="SIGMA54_INTERACT_1"/>
    <property type="match status" value="1"/>
</dbReference>
<dbReference type="GO" id="GO:0000160">
    <property type="term" value="P:phosphorelay signal transduction system"/>
    <property type="evidence" value="ECO:0007669"/>
    <property type="project" value="InterPro"/>
</dbReference>
<evidence type="ECO:0000256" key="6">
    <source>
        <dbReference type="ARBA" id="ARBA00023163"/>
    </source>
</evidence>
<dbReference type="FunFam" id="3.40.50.300:FF:000006">
    <property type="entry name" value="DNA-binding transcriptional regulator NtrC"/>
    <property type="match status" value="1"/>
</dbReference>
<dbReference type="Gene3D" id="1.10.8.60">
    <property type="match status" value="1"/>
</dbReference>
<evidence type="ECO:0000256" key="4">
    <source>
        <dbReference type="ARBA" id="ARBA00023125"/>
    </source>
</evidence>
<dbReference type="GO" id="GO:0006355">
    <property type="term" value="P:regulation of DNA-templated transcription"/>
    <property type="evidence" value="ECO:0007669"/>
    <property type="project" value="InterPro"/>
</dbReference>
<keyword evidence="4" id="KW-0238">DNA-binding</keyword>
<keyword evidence="1" id="KW-0547">Nucleotide-binding</keyword>
<evidence type="ECO:0000313" key="10">
    <source>
        <dbReference type="EMBL" id="GFM38603.1"/>
    </source>
</evidence>
<dbReference type="SUPFAM" id="SSF52172">
    <property type="entry name" value="CheY-like"/>
    <property type="match status" value="1"/>
</dbReference>
<dbReference type="AlphaFoldDB" id="A0A7J0BY42"/>
<sequence length="452" mass="50243">MSIILVVDDDTAHRTMLRTLLKGWTYEVDEADDGSVAVEKVHTRPYDAVLMDIRMVRMGGIEALRGMKAFNPAIPVLIMTAFSSVETAVEALKIGAYDYLTKPLDFDVLRLTLERMLDHTRLASENRTLRERLEGRGHTDIVGKSAAMLELAEMIHTVAPTDATVLISGESGTGKELVAHAIHAASARAEKPFVAVNCAALTDTLLESELFGHERGAFTGADKRREGRFMQADGGTLFLDEIGEIPLLLQSKLLRALQQGEVQRVGSDTVLNVNVRVIAATNRDLFEEVQAGTFREDLYYRLNVIGLRVPPLRERRDDIPLLADFFLRRFAEKNRKMVKGATPQAMDALVRHDWPGNVRELENAMERAVIMTTGEYITLRELPRNLSDAPLTDVPISATGEPALAGLSLDELERRAIMATLKECGDNKSEAARRLGITRATLHNKLRRYGME</sequence>
<dbReference type="Proteomes" id="UP000503820">
    <property type="component" value="Unassembled WGS sequence"/>
</dbReference>